<comment type="caution">
    <text evidence="1">The sequence shown here is derived from an EMBL/GenBank/DDBJ whole genome shotgun (WGS) entry which is preliminary data.</text>
</comment>
<protein>
    <submittedName>
        <fullName evidence="1">Uncharacterized protein</fullName>
    </submittedName>
</protein>
<dbReference type="EMBL" id="JAGDFM010000020">
    <property type="protein sequence ID" value="KAG7391549.1"/>
    <property type="molecule type" value="Genomic_DNA"/>
</dbReference>
<keyword evidence="2" id="KW-1185">Reference proteome</keyword>
<reference evidence="1" key="1">
    <citation type="submission" date="2021-02" db="EMBL/GenBank/DDBJ databases">
        <authorList>
            <person name="Palmer J.M."/>
        </authorList>
    </citation>
    <scope>NUCLEOTIDE SEQUENCE</scope>
    <source>
        <strain evidence="1">SCRP734</strain>
    </source>
</reference>
<proteinExistence type="predicted"/>
<dbReference type="Proteomes" id="UP000694044">
    <property type="component" value="Unassembled WGS sequence"/>
</dbReference>
<evidence type="ECO:0000313" key="2">
    <source>
        <dbReference type="Proteomes" id="UP000694044"/>
    </source>
</evidence>
<accession>A0A8T1WIN4</accession>
<sequence length="138" mass="15388">MDEVLDVCWPTTARCAVLPGVQGCGRPHEPNAVQRHGRMQCSSVNEALFPRPLEGGGDVRRELMDLWTMIDSQSCGHCSYRFGLKKVMMLNHTFTSVSDVVEVAVSNIAKQAVPLHIVLLRLDAREMWQVLHCDVLCA</sequence>
<dbReference type="AlphaFoldDB" id="A0A8T1WIN4"/>
<name>A0A8T1WIN4_9STRA</name>
<evidence type="ECO:0000313" key="1">
    <source>
        <dbReference type="EMBL" id="KAG7391549.1"/>
    </source>
</evidence>
<organism evidence="1 2">
    <name type="scientific">Phytophthora pseudosyringae</name>
    <dbReference type="NCBI Taxonomy" id="221518"/>
    <lineage>
        <taxon>Eukaryota</taxon>
        <taxon>Sar</taxon>
        <taxon>Stramenopiles</taxon>
        <taxon>Oomycota</taxon>
        <taxon>Peronosporomycetes</taxon>
        <taxon>Peronosporales</taxon>
        <taxon>Peronosporaceae</taxon>
        <taxon>Phytophthora</taxon>
    </lineage>
</organism>
<gene>
    <name evidence="1" type="ORF">PHYPSEUDO_004619</name>
</gene>